<evidence type="ECO:0000313" key="7">
    <source>
        <dbReference type="Proteomes" id="UP000031014"/>
    </source>
</evidence>
<accession>A0A0A8WZE3</accession>
<evidence type="ECO:0000313" key="6">
    <source>
        <dbReference type="EMBL" id="GAM13100.1"/>
    </source>
</evidence>
<sequence length="296" mass="33511">MDIRQMRYFIAIAEEKNITAAAHRLHMSQPPLSLQLKQMEEELGVMLVERHGKKLELTDKGQLLYRHALNIVHSFEEVKNELQETDEGRKGNLSVGINTLSVPEFPEWLEAFHTSFPLVYMRIVQNDSAYLAELVKNRTIELGLVRLPLANQDLNYLHLYNESFVFVCKQSGKDEISIEEISNYPLILPSTEGLGSYNIIHDAFTKSQLPLQVICECSDMNVLMQMVSSGIGSTIVPASVFQSYGHSNLYTRNISDAELVSSVGLIWLKQHHLSRPARNFIGLVKQRLGLSDNNGE</sequence>
<feature type="domain" description="HTH lysR-type" evidence="5">
    <location>
        <begin position="1"/>
        <end position="58"/>
    </location>
</feature>
<dbReference type="RefSeq" id="WP_041964976.1">
    <property type="nucleotide sequence ID" value="NZ_BASE01000025.1"/>
</dbReference>
<protein>
    <submittedName>
        <fullName evidence="6">Transcriptional regulator, LysR family</fullName>
    </submittedName>
</protein>
<dbReference type="InterPro" id="IPR036390">
    <property type="entry name" value="WH_DNA-bd_sf"/>
</dbReference>
<keyword evidence="4" id="KW-0804">Transcription</keyword>
<dbReference type="PANTHER" id="PTHR30419:SF28">
    <property type="entry name" value="HTH-TYPE TRANSCRIPTIONAL REGULATOR BSDA"/>
    <property type="match status" value="1"/>
</dbReference>
<evidence type="ECO:0000256" key="2">
    <source>
        <dbReference type="ARBA" id="ARBA00023015"/>
    </source>
</evidence>
<dbReference type="Proteomes" id="UP000031014">
    <property type="component" value="Unassembled WGS sequence"/>
</dbReference>
<dbReference type="PROSITE" id="PS50931">
    <property type="entry name" value="HTH_LYSR"/>
    <property type="match status" value="1"/>
</dbReference>
<evidence type="ECO:0000259" key="5">
    <source>
        <dbReference type="PROSITE" id="PS50931"/>
    </source>
</evidence>
<dbReference type="SUPFAM" id="SSF46785">
    <property type="entry name" value="Winged helix' DNA-binding domain"/>
    <property type="match status" value="1"/>
</dbReference>
<dbReference type="PRINTS" id="PR00039">
    <property type="entry name" value="HTHLYSR"/>
</dbReference>
<keyword evidence="7" id="KW-1185">Reference proteome</keyword>
<name>A0A0A8WZE3_MESS1</name>
<dbReference type="GO" id="GO:0003700">
    <property type="term" value="F:DNA-binding transcription factor activity"/>
    <property type="evidence" value="ECO:0007669"/>
    <property type="project" value="InterPro"/>
</dbReference>
<keyword evidence="3" id="KW-0238">DNA-binding</keyword>
<dbReference type="SUPFAM" id="SSF53850">
    <property type="entry name" value="Periplasmic binding protein-like II"/>
    <property type="match status" value="1"/>
</dbReference>
<dbReference type="InterPro" id="IPR000847">
    <property type="entry name" value="LysR_HTH_N"/>
</dbReference>
<dbReference type="OrthoDB" id="9803735at2"/>
<dbReference type="Gene3D" id="3.40.190.290">
    <property type="match status" value="1"/>
</dbReference>
<comment type="similarity">
    <text evidence="1">Belongs to the LysR transcriptional regulatory family.</text>
</comment>
<proteinExistence type="inferred from homology"/>
<dbReference type="GO" id="GO:0005829">
    <property type="term" value="C:cytosol"/>
    <property type="evidence" value="ECO:0007669"/>
    <property type="project" value="TreeGrafter"/>
</dbReference>
<dbReference type="InterPro" id="IPR005119">
    <property type="entry name" value="LysR_subst-bd"/>
</dbReference>
<dbReference type="CDD" id="cd05466">
    <property type="entry name" value="PBP2_LTTR_substrate"/>
    <property type="match status" value="1"/>
</dbReference>
<dbReference type="Pfam" id="PF03466">
    <property type="entry name" value="LysR_substrate"/>
    <property type="match status" value="1"/>
</dbReference>
<keyword evidence="2" id="KW-0805">Transcription regulation</keyword>
<dbReference type="InterPro" id="IPR036388">
    <property type="entry name" value="WH-like_DNA-bd_sf"/>
</dbReference>
<organism evidence="6 7">
    <name type="scientific">Mesobacillus selenatarsenatis (strain DSM 18680 / JCM 14380 / FERM P-15431 / SF-1)</name>
    <dbReference type="NCBI Taxonomy" id="1321606"/>
    <lineage>
        <taxon>Bacteria</taxon>
        <taxon>Bacillati</taxon>
        <taxon>Bacillota</taxon>
        <taxon>Bacilli</taxon>
        <taxon>Bacillales</taxon>
        <taxon>Bacillaceae</taxon>
        <taxon>Mesobacillus</taxon>
    </lineage>
</organism>
<dbReference type="AlphaFoldDB" id="A0A0A8WZE3"/>
<dbReference type="FunFam" id="1.10.10.10:FF:000001">
    <property type="entry name" value="LysR family transcriptional regulator"/>
    <property type="match status" value="1"/>
</dbReference>
<dbReference type="Gene3D" id="1.10.10.10">
    <property type="entry name" value="Winged helix-like DNA-binding domain superfamily/Winged helix DNA-binding domain"/>
    <property type="match status" value="1"/>
</dbReference>
<dbReference type="InterPro" id="IPR050950">
    <property type="entry name" value="HTH-type_LysR_regulators"/>
</dbReference>
<dbReference type="STRING" id="1321606.SAMD00020551_1237"/>
<dbReference type="GO" id="GO:0003677">
    <property type="term" value="F:DNA binding"/>
    <property type="evidence" value="ECO:0007669"/>
    <property type="project" value="UniProtKB-KW"/>
</dbReference>
<reference evidence="6 7" key="1">
    <citation type="submission" date="2013-06" db="EMBL/GenBank/DDBJ databases">
        <title>Whole genome shotgun sequence of Bacillus selenatarsenatis SF-1.</title>
        <authorList>
            <person name="Kuroda M."/>
            <person name="Sei K."/>
            <person name="Yamashita M."/>
            <person name="Ike M."/>
        </authorList>
    </citation>
    <scope>NUCLEOTIDE SEQUENCE [LARGE SCALE GENOMIC DNA]</scope>
    <source>
        <strain evidence="6 7">SF-1</strain>
    </source>
</reference>
<evidence type="ECO:0000256" key="4">
    <source>
        <dbReference type="ARBA" id="ARBA00023163"/>
    </source>
</evidence>
<evidence type="ECO:0000256" key="3">
    <source>
        <dbReference type="ARBA" id="ARBA00023125"/>
    </source>
</evidence>
<dbReference type="Pfam" id="PF00126">
    <property type="entry name" value="HTH_1"/>
    <property type="match status" value="1"/>
</dbReference>
<gene>
    <name evidence="6" type="ORF">SAMD00020551_1237</name>
</gene>
<comment type="caution">
    <text evidence="6">The sequence shown here is derived from an EMBL/GenBank/DDBJ whole genome shotgun (WGS) entry which is preliminary data.</text>
</comment>
<dbReference type="PANTHER" id="PTHR30419">
    <property type="entry name" value="HTH-TYPE TRANSCRIPTIONAL REGULATOR YBHD"/>
    <property type="match status" value="1"/>
</dbReference>
<evidence type="ECO:0000256" key="1">
    <source>
        <dbReference type="ARBA" id="ARBA00009437"/>
    </source>
</evidence>
<dbReference type="EMBL" id="BASE01000025">
    <property type="protein sequence ID" value="GAM13100.1"/>
    <property type="molecule type" value="Genomic_DNA"/>
</dbReference>